<evidence type="ECO:0000313" key="2">
    <source>
        <dbReference type="Proteomes" id="UP001148834"/>
    </source>
</evidence>
<dbReference type="Pfam" id="PF12762">
    <property type="entry name" value="DDE_Tnp_IS1595"/>
    <property type="match status" value="1"/>
</dbReference>
<comment type="caution">
    <text evidence="1">The sequence shown here is derived from an EMBL/GenBank/DDBJ whole genome shotgun (WGS) entry which is preliminary data.</text>
</comment>
<dbReference type="PANTHER" id="PTHR47163:SF2">
    <property type="entry name" value="SI:DKEY-17M8.2"/>
    <property type="match status" value="1"/>
</dbReference>
<dbReference type="InterPro" id="IPR024445">
    <property type="entry name" value="Tnp_ISXO2-like"/>
</dbReference>
<dbReference type="SMART" id="SM01126">
    <property type="entry name" value="DDE_Tnp_IS1595"/>
    <property type="match status" value="1"/>
</dbReference>
<proteinExistence type="predicted"/>
<sequence length="216" mass="25026">MRKSRLSQHKQNKLIELFVVGVTARTAAELVNVNKTTAAYYFYRLRLLIYQNSPHMEMFEGEIEADESYFGGTRKGKRGREAVGETAVFGLLKRDGKVYTVVVPNIQSATLLPIIREKVKPNSIVYTDFYRSYDVLDVSEFNHFRINHSTHFAEKQNHINGIENFGNQAKRHLRKFNGIPKAHFELYLKECEWRFNHSNLKSQISILKQLVKGSLS</sequence>
<dbReference type="AlphaFoldDB" id="A0A6M8T5N7"/>
<dbReference type="NCBIfam" id="NF033547">
    <property type="entry name" value="transpos_IS1595"/>
    <property type="match status" value="1"/>
</dbReference>
<gene>
    <name evidence="1" type="ORF">N5925_06100</name>
</gene>
<dbReference type="Proteomes" id="UP001148834">
    <property type="component" value="Unassembled WGS sequence"/>
</dbReference>
<dbReference type="PANTHER" id="PTHR47163">
    <property type="entry name" value="DDE_TNP_IS1595 DOMAIN-CONTAINING PROTEIN"/>
    <property type="match status" value="1"/>
</dbReference>
<reference evidence="1" key="1">
    <citation type="submission" date="2022-09" db="EMBL/GenBank/DDBJ databases">
        <title>Molecular characterization of Glaesserella parasuis strains circulating in commercial swine farms using whole-genome sequencing.</title>
        <authorList>
            <person name="Mugabi R."/>
            <person name="Clavijo M."/>
            <person name="Li G."/>
        </authorList>
    </citation>
    <scope>NUCLEOTIDE SEQUENCE</scope>
    <source>
        <strain evidence="1">0435-53</strain>
    </source>
</reference>
<protein>
    <submittedName>
        <fullName evidence="1">IS1595 family transposase</fullName>
    </submittedName>
</protein>
<organism evidence="1 2">
    <name type="scientific">Glaesserella parasuis</name>
    <name type="common">Haemophilus parasuis</name>
    <dbReference type="NCBI Taxonomy" id="738"/>
    <lineage>
        <taxon>Bacteria</taxon>
        <taxon>Pseudomonadati</taxon>
        <taxon>Pseudomonadota</taxon>
        <taxon>Gammaproteobacteria</taxon>
        <taxon>Pasteurellales</taxon>
        <taxon>Pasteurellaceae</taxon>
        <taxon>Glaesserella</taxon>
    </lineage>
</organism>
<accession>A0A6M8T5N7</accession>
<name>A0A6M8T5N7_GLAPU</name>
<dbReference type="EMBL" id="JAODIR010000026">
    <property type="protein sequence ID" value="MDD2168174.1"/>
    <property type="molecule type" value="Genomic_DNA"/>
</dbReference>
<dbReference type="InterPro" id="IPR053164">
    <property type="entry name" value="IS1016-like_transposase"/>
</dbReference>
<dbReference type="RefSeq" id="WP_173631994.1">
    <property type="nucleotide sequence ID" value="NZ_CP054198.1"/>
</dbReference>
<evidence type="ECO:0000313" key="1">
    <source>
        <dbReference type="EMBL" id="MDD2168174.1"/>
    </source>
</evidence>